<dbReference type="InterPro" id="IPR016162">
    <property type="entry name" value="Ald_DH_N"/>
</dbReference>
<accession>A0A1M5FHV5</accession>
<dbReference type="AlphaFoldDB" id="A0A1M5FHV5"/>
<dbReference type="InterPro" id="IPR015590">
    <property type="entry name" value="Aldehyde_DH_dom"/>
</dbReference>
<dbReference type="Gene3D" id="3.40.605.10">
    <property type="entry name" value="Aldehyde Dehydrogenase, Chain A, domain 1"/>
    <property type="match status" value="1"/>
</dbReference>
<dbReference type="InterPro" id="IPR044151">
    <property type="entry name" value="ALDH_KGSADH"/>
</dbReference>
<gene>
    <name evidence="3" type="ORF">SAMN05443144_11533</name>
</gene>
<evidence type="ECO:0000313" key="4">
    <source>
        <dbReference type="Proteomes" id="UP000184041"/>
    </source>
</evidence>
<dbReference type="SUPFAM" id="SSF53720">
    <property type="entry name" value="ALDH-like"/>
    <property type="match status" value="1"/>
</dbReference>
<dbReference type="Proteomes" id="UP000184041">
    <property type="component" value="Unassembled WGS sequence"/>
</dbReference>
<sequence>MEITGKHLIGKTLSSEGNTDFRAVNPATGEEIEGSFSDATAGEVDEAIQKAESAFRNYRKRPGKEQATFLEKIGEEIMALEDLLIRRCMRETGLPEGRLEGERKRTVNQLKLFAELLRDGSWVDARIDRGASAAKPDVRRMQMPLGPVGIFGASNFPLAFSVAGGDTASALAAGCSVVMKAHPAHPGTCELVGRAIMKAAKDAGMPDGVFSLIHGRSHETGQAIVRHPLIKAIGFTGSFKGGKAIYDTAVRRDEPIPVFAEMGSTNPVFLLPGALKERGGEVAEGLTNSVNLGVGQFCTKPGLVAYEDSDDARAFQQRVAEQFQTSEVGTMLTPGIHSAYQEGLEQLLRQDGVQLVTTGKEGTSHTAGQPYLLQVDAQQFLASDVLEEEVFGPSTLTITAGGKQDLIEIAESLEGHLTATLHGTEEDLKAYEDLVAVLERKVGRLIFNGYPTGVEVGHAMMHGGPFPATTDVRTTSVGTAAIRRFSRPICYQDFSQETLPAALKDHNPLDIWRLVDGDFTRGAV</sequence>
<evidence type="ECO:0000259" key="2">
    <source>
        <dbReference type="Pfam" id="PF00171"/>
    </source>
</evidence>
<reference evidence="3 4" key="1">
    <citation type="submission" date="2016-11" db="EMBL/GenBank/DDBJ databases">
        <authorList>
            <person name="Jaros S."/>
            <person name="Januszkiewicz K."/>
            <person name="Wedrychowicz H."/>
        </authorList>
    </citation>
    <scope>NUCLEOTIDE SEQUENCE [LARGE SCALE GENOMIC DNA]</scope>
    <source>
        <strain evidence="3 4">DSM 21986</strain>
    </source>
</reference>
<evidence type="ECO:0000256" key="1">
    <source>
        <dbReference type="ARBA" id="ARBA00023002"/>
    </source>
</evidence>
<dbReference type="Gene3D" id="3.40.309.10">
    <property type="entry name" value="Aldehyde Dehydrogenase, Chain A, domain 2"/>
    <property type="match status" value="1"/>
</dbReference>
<dbReference type="PANTHER" id="PTHR43353:SF3">
    <property type="entry name" value="ALDEHYDE DEHYDROGENASE-RELATED"/>
    <property type="match status" value="1"/>
</dbReference>
<dbReference type="OrthoDB" id="9770537at2"/>
<dbReference type="InterPro" id="IPR016163">
    <property type="entry name" value="Ald_DH_C"/>
</dbReference>
<keyword evidence="4" id="KW-1185">Reference proteome</keyword>
<dbReference type="InterPro" id="IPR016161">
    <property type="entry name" value="Ald_DH/histidinol_DH"/>
</dbReference>
<dbReference type="PANTHER" id="PTHR43353">
    <property type="entry name" value="SUCCINATE-SEMIALDEHYDE DEHYDROGENASE, MITOCHONDRIAL"/>
    <property type="match status" value="1"/>
</dbReference>
<dbReference type="Pfam" id="PF00171">
    <property type="entry name" value="Aldedh"/>
    <property type="match status" value="1"/>
</dbReference>
<organism evidence="3 4">
    <name type="scientific">Fodinibius roseus</name>
    <dbReference type="NCBI Taxonomy" id="1194090"/>
    <lineage>
        <taxon>Bacteria</taxon>
        <taxon>Pseudomonadati</taxon>
        <taxon>Balneolota</taxon>
        <taxon>Balneolia</taxon>
        <taxon>Balneolales</taxon>
        <taxon>Balneolaceae</taxon>
        <taxon>Fodinibius</taxon>
    </lineage>
</organism>
<dbReference type="STRING" id="1194090.SAMN05443144_11533"/>
<keyword evidence="1" id="KW-0560">Oxidoreductase</keyword>
<evidence type="ECO:0000313" key="3">
    <source>
        <dbReference type="EMBL" id="SHF91064.1"/>
    </source>
</evidence>
<dbReference type="CDD" id="cd07129">
    <property type="entry name" value="ALDH_KGSADH"/>
    <property type="match status" value="1"/>
</dbReference>
<dbReference type="GO" id="GO:0016620">
    <property type="term" value="F:oxidoreductase activity, acting on the aldehyde or oxo group of donors, NAD or NADP as acceptor"/>
    <property type="evidence" value="ECO:0007669"/>
    <property type="project" value="InterPro"/>
</dbReference>
<feature type="domain" description="Aldehyde dehydrogenase" evidence="2">
    <location>
        <begin position="15"/>
        <end position="464"/>
    </location>
</feature>
<dbReference type="RefSeq" id="WP_073065507.1">
    <property type="nucleotide sequence ID" value="NZ_FQUS01000015.1"/>
</dbReference>
<proteinExistence type="predicted"/>
<dbReference type="EMBL" id="FQUS01000015">
    <property type="protein sequence ID" value="SHF91064.1"/>
    <property type="molecule type" value="Genomic_DNA"/>
</dbReference>
<dbReference type="InterPro" id="IPR050740">
    <property type="entry name" value="Aldehyde_DH_Superfamily"/>
</dbReference>
<protein>
    <submittedName>
        <fullName evidence="3">NADP-dependent aldehyde dehydrogenase</fullName>
    </submittedName>
</protein>
<name>A0A1M5FHV5_9BACT</name>